<gene>
    <name evidence="2" type="ORF">CBW65_14665</name>
</gene>
<evidence type="ECO:0000313" key="3">
    <source>
        <dbReference type="Proteomes" id="UP000195437"/>
    </source>
</evidence>
<sequence length="316" mass="37123">MRRMGKMDEKVEKLRQQRKKGAVGWMEFLKLYTKYKQSYFCFVEGDDDGKYYEIRVCAILGNTEINVINSGGKEGVTRFKRILSESSDFELIKSMFFVDRDFDPPLNDPLIYETPCYSIENLYTTQSAFGRILTNEFGISRGEEDYERCINQFRVLQESFHNAVILLNSWMACQREISANAQLGNKKHPKLNINKINLRNFIDINIDSVIVKYNLETLLQKFPEVDNIPESMLESKISMFTKVDKQRVFRGKFEIEFLRSFLEVLKREKGYFLEERNTKIVLTKENILSDLSQYADFPDCLRTYISARNREFAVSS</sequence>
<organism evidence="2 3">
    <name type="scientific">Tumebacillus avium</name>
    <dbReference type="NCBI Taxonomy" id="1903704"/>
    <lineage>
        <taxon>Bacteria</taxon>
        <taxon>Bacillati</taxon>
        <taxon>Bacillota</taxon>
        <taxon>Bacilli</taxon>
        <taxon>Bacillales</taxon>
        <taxon>Alicyclobacillaceae</taxon>
        <taxon>Tumebacillus</taxon>
    </lineage>
</organism>
<dbReference type="Proteomes" id="UP000195437">
    <property type="component" value="Chromosome"/>
</dbReference>
<accession>A0A1Y0INE4</accession>
<dbReference type="KEGG" id="tum:CBW65_14665"/>
<evidence type="ECO:0000259" key="1">
    <source>
        <dbReference type="Pfam" id="PF14491"/>
    </source>
</evidence>
<reference evidence="3" key="1">
    <citation type="submission" date="2017-05" db="EMBL/GenBank/DDBJ databases">
        <authorList>
            <person name="Sung H."/>
        </authorList>
    </citation>
    <scope>NUCLEOTIDE SEQUENCE [LARGE SCALE GENOMIC DNA]</scope>
    <source>
        <strain evidence="3">AR23208</strain>
    </source>
</reference>
<proteinExistence type="predicted"/>
<keyword evidence="3" id="KW-1185">Reference proteome</keyword>
<evidence type="ECO:0000313" key="2">
    <source>
        <dbReference type="EMBL" id="ARU62102.1"/>
    </source>
</evidence>
<dbReference type="Pfam" id="PF14491">
    <property type="entry name" value="DUF4435"/>
    <property type="match status" value="1"/>
</dbReference>
<feature type="domain" description="DUF4435" evidence="1">
    <location>
        <begin position="40"/>
        <end position="269"/>
    </location>
</feature>
<dbReference type="EMBL" id="CP021434">
    <property type="protein sequence ID" value="ARU62102.1"/>
    <property type="molecule type" value="Genomic_DNA"/>
</dbReference>
<dbReference type="InterPro" id="IPR029492">
    <property type="entry name" value="DUF4435"/>
</dbReference>
<protein>
    <recommendedName>
        <fullName evidence="1">DUF4435 domain-containing protein</fullName>
    </recommendedName>
</protein>
<name>A0A1Y0INE4_9BACL</name>
<dbReference type="AlphaFoldDB" id="A0A1Y0INE4"/>